<dbReference type="InterPro" id="IPR000719">
    <property type="entry name" value="Prot_kinase_dom"/>
</dbReference>
<reference evidence="2" key="1">
    <citation type="journal article" date="2020" name="Stud. Mycol.">
        <title>101 Dothideomycetes genomes: a test case for predicting lifestyles and emergence of pathogens.</title>
        <authorList>
            <person name="Haridas S."/>
            <person name="Albert R."/>
            <person name="Binder M."/>
            <person name="Bloem J."/>
            <person name="Labutti K."/>
            <person name="Salamov A."/>
            <person name="Andreopoulos B."/>
            <person name="Baker S."/>
            <person name="Barry K."/>
            <person name="Bills G."/>
            <person name="Bluhm B."/>
            <person name="Cannon C."/>
            <person name="Castanera R."/>
            <person name="Culley D."/>
            <person name="Daum C."/>
            <person name="Ezra D."/>
            <person name="Gonzalez J."/>
            <person name="Henrissat B."/>
            <person name="Kuo A."/>
            <person name="Liang C."/>
            <person name="Lipzen A."/>
            <person name="Lutzoni F."/>
            <person name="Magnuson J."/>
            <person name="Mondo S."/>
            <person name="Nolan M."/>
            <person name="Ohm R."/>
            <person name="Pangilinan J."/>
            <person name="Park H.-J."/>
            <person name="Ramirez L."/>
            <person name="Alfaro M."/>
            <person name="Sun H."/>
            <person name="Tritt A."/>
            <person name="Yoshinaga Y."/>
            <person name="Zwiers L.-H."/>
            <person name="Turgeon B."/>
            <person name="Goodwin S."/>
            <person name="Spatafora J."/>
            <person name="Crous P."/>
            <person name="Grigoriev I."/>
        </authorList>
    </citation>
    <scope>NUCLEOTIDE SEQUENCE</scope>
    <source>
        <strain evidence="2">CBS 260.36</strain>
    </source>
</reference>
<accession>A0A9P4J4A8</accession>
<dbReference type="SMART" id="SM00220">
    <property type="entry name" value="S_TKc"/>
    <property type="match status" value="1"/>
</dbReference>
<organism evidence="2 3">
    <name type="scientific">Myriangium duriaei CBS 260.36</name>
    <dbReference type="NCBI Taxonomy" id="1168546"/>
    <lineage>
        <taxon>Eukaryota</taxon>
        <taxon>Fungi</taxon>
        <taxon>Dikarya</taxon>
        <taxon>Ascomycota</taxon>
        <taxon>Pezizomycotina</taxon>
        <taxon>Dothideomycetes</taxon>
        <taxon>Dothideomycetidae</taxon>
        <taxon>Myriangiales</taxon>
        <taxon>Myriangiaceae</taxon>
        <taxon>Myriangium</taxon>
    </lineage>
</organism>
<dbReference type="OrthoDB" id="5979581at2759"/>
<dbReference type="GO" id="GO:0005634">
    <property type="term" value="C:nucleus"/>
    <property type="evidence" value="ECO:0007669"/>
    <property type="project" value="TreeGrafter"/>
</dbReference>
<dbReference type="PANTHER" id="PTHR44167:SF24">
    <property type="entry name" value="SERINE_THREONINE-PROTEIN KINASE CHK2"/>
    <property type="match status" value="1"/>
</dbReference>
<sequence length="355" mass="38604">MASLPTTLADGRYKVLANISDIRDVSYIDEEELQTLVVQDTQSSKYATARLAKQDTRSYTRLNTHLEVLKRLGVQGPHEYVLAPIDTFEHTSAGAKYLAVVYEELLGPDLNALDSNGGDENNFHEPEVIRNVGSQTAHALDFLHKKNVAAGLSTASPVLTYPNLAKADSDAILKFYGHDGEVTNFNESATGPANSPFNKSALLYKVDRIDPSASYATNYVPEEDFGGGVGAKSDLWILGSILFNLANQTSPDIHTINHATSEAADKAVESLDPSPAKGLITTIELIGDLPAKYVDQFDDDARALVQKGAVKFDKDAVYKAVKNNRPLADLLLQLLAHDPEKRIEAGEALKSAYFQ</sequence>
<dbReference type="GO" id="GO:0044773">
    <property type="term" value="P:mitotic DNA damage checkpoint signaling"/>
    <property type="evidence" value="ECO:0007669"/>
    <property type="project" value="TreeGrafter"/>
</dbReference>
<comment type="caution">
    <text evidence="2">The sequence shown here is derived from an EMBL/GenBank/DDBJ whole genome shotgun (WGS) entry which is preliminary data.</text>
</comment>
<dbReference type="EMBL" id="ML996083">
    <property type="protein sequence ID" value="KAF2154831.1"/>
    <property type="molecule type" value="Genomic_DNA"/>
</dbReference>
<dbReference type="GO" id="GO:0005524">
    <property type="term" value="F:ATP binding"/>
    <property type="evidence" value="ECO:0007669"/>
    <property type="project" value="InterPro"/>
</dbReference>
<gene>
    <name evidence="2" type="ORF">K461DRAFT_291740</name>
</gene>
<feature type="domain" description="Protein kinase" evidence="1">
    <location>
        <begin position="2"/>
        <end position="354"/>
    </location>
</feature>
<dbReference type="InterPro" id="IPR011009">
    <property type="entry name" value="Kinase-like_dom_sf"/>
</dbReference>
<evidence type="ECO:0000313" key="2">
    <source>
        <dbReference type="EMBL" id="KAF2154831.1"/>
    </source>
</evidence>
<dbReference type="Gene3D" id="3.30.200.20">
    <property type="entry name" value="Phosphorylase Kinase, domain 1"/>
    <property type="match status" value="1"/>
</dbReference>
<dbReference type="PANTHER" id="PTHR44167">
    <property type="entry name" value="OVARIAN-SPECIFIC SERINE/THREONINE-PROTEIN KINASE LOK-RELATED"/>
    <property type="match status" value="1"/>
</dbReference>
<dbReference type="SUPFAM" id="SSF56112">
    <property type="entry name" value="Protein kinase-like (PK-like)"/>
    <property type="match status" value="1"/>
</dbReference>
<evidence type="ECO:0000259" key="1">
    <source>
        <dbReference type="PROSITE" id="PS50011"/>
    </source>
</evidence>
<keyword evidence="3" id="KW-1185">Reference proteome</keyword>
<dbReference type="Proteomes" id="UP000799439">
    <property type="component" value="Unassembled WGS sequence"/>
</dbReference>
<proteinExistence type="predicted"/>
<dbReference type="PROSITE" id="PS50011">
    <property type="entry name" value="PROTEIN_KINASE_DOM"/>
    <property type="match status" value="1"/>
</dbReference>
<name>A0A9P4J4A8_9PEZI</name>
<dbReference type="Gene3D" id="1.10.510.10">
    <property type="entry name" value="Transferase(Phosphotransferase) domain 1"/>
    <property type="match status" value="1"/>
</dbReference>
<dbReference type="GO" id="GO:0004674">
    <property type="term" value="F:protein serine/threonine kinase activity"/>
    <property type="evidence" value="ECO:0007669"/>
    <property type="project" value="TreeGrafter"/>
</dbReference>
<dbReference type="AlphaFoldDB" id="A0A9P4J4A8"/>
<protein>
    <recommendedName>
        <fullName evidence="1">Protein kinase domain-containing protein</fullName>
    </recommendedName>
</protein>
<evidence type="ECO:0000313" key="3">
    <source>
        <dbReference type="Proteomes" id="UP000799439"/>
    </source>
</evidence>